<evidence type="ECO:0000259" key="3">
    <source>
        <dbReference type="Pfam" id="PF03446"/>
    </source>
</evidence>
<organism evidence="5 6">
    <name type="scientific">Amycolatopsis magusensis</name>
    <dbReference type="NCBI Taxonomy" id="882444"/>
    <lineage>
        <taxon>Bacteria</taxon>
        <taxon>Bacillati</taxon>
        <taxon>Actinomycetota</taxon>
        <taxon>Actinomycetes</taxon>
        <taxon>Pseudonocardiales</taxon>
        <taxon>Pseudonocardiaceae</taxon>
        <taxon>Amycolatopsis</taxon>
    </lineage>
</organism>
<feature type="domain" description="NADPH-dependent reductive aminase-like C-terminal" evidence="4">
    <location>
        <begin position="158"/>
        <end position="261"/>
    </location>
</feature>
<dbReference type="Pfam" id="PF21761">
    <property type="entry name" value="RedAm-like_C"/>
    <property type="match status" value="1"/>
</dbReference>
<evidence type="ECO:0000256" key="2">
    <source>
        <dbReference type="ARBA" id="ARBA00023002"/>
    </source>
</evidence>
<dbReference type="PANTHER" id="PTHR43580:SF2">
    <property type="entry name" value="CYTOKINE-LIKE NUCLEAR FACTOR N-PAC"/>
    <property type="match status" value="1"/>
</dbReference>
<proteinExistence type="inferred from homology"/>
<protein>
    <submittedName>
        <fullName evidence="5">3-hydroxyisobutyrate dehydrogenase-like beta-hydroxyacid dehydrogenase</fullName>
    </submittedName>
</protein>
<dbReference type="InterPro" id="IPR036291">
    <property type="entry name" value="NAD(P)-bd_dom_sf"/>
</dbReference>
<dbReference type="PANTHER" id="PTHR43580">
    <property type="entry name" value="OXIDOREDUCTASE GLYR1-RELATED"/>
    <property type="match status" value="1"/>
</dbReference>
<dbReference type="InterPro" id="IPR048666">
    <property type="entry name" value="RedAm-like_C"/>
</dbReference>
<evidence type="ECO:0000313" key="6">
    <source>
        <dbReference type="Proteomes" id="UP000741013"/>
    </source>
</evidence>
<name>A0ABS4Q1C6_9PSEU</name>
<dbReference type="RefSeq" id="WP_209668292.1">
    <property type="nucleotide sequence ID" value="NZ_JAGGMS010000001.1"/>
</dbReference>
<gene>
    <name evidence="5" type="ORF">JOM49_006924</name>
</gene>
<evidence type="ECO:0000256" key="1">
    <source>
        <dbReference type="ARBA" id="ARBA00009080"/>
    </source>
</evidence>
<feature type="domain" description="6-phosphogluconate dehydrogenase NADP-binding" evidence="3">
    <location>
        <begin position="3"/>
        <end position="150"/>
    </location>
</feature>
<dbReference type="InterPro" id="IPR013328">
    <property type="entry name" value="6PGD_dom2"/>
</dbReference>
<dbReference type="InterPro" id="IPR051265">
    <property type="entry name" value="HIBADH-related_NP60_sf"/>
</dbReference>
<comment type="similarity">
    <text evidence="1">Belongs to the HIBADH-related family.</text>
</comment>
<dbReference type="Gene3D" id="3.40.50.720">
    <property type="entry name" value="NAD(P)-binding Rossmann-like Domain"/>
    <property type="match status" value="1"/>
</dbReference>
<dbReference type="PIRSF" id="PIRSF000103">
    <property type="entry name" value="HIBADH"/>
    <property type="match status" value="1"/>
</dbReference>
<keyword evidence="6" id="KW-1185">Reference proteome</keyword>
<evidence type="ECO:0000313" key="5">
    <source>
        <dbReference type="EMBL" id="MBP2185398.1"/>
    </source>
</evidence>
<keyword evidence="2" id="KW-0560">Oxidoreductase</keyword>
<comment type="caution">
    <text evidence="5">The sequence shown here is derived from an EMBL/GenBank/DDBJ whole genome shotgun (WGS) entry which is preliminary data.</text>
</comment>
<dbReference type="Pfam" id="PF03446">
    <property type="entry name" value="NAD_binding_2"/>
    <property type="match status" value="1"/>
</dbReference>
<dbReference type="EMBL" id="JAGGMS010000001">
    <property type="protein sequence ID" value="MBP2185398.1"/>
    <property type="molecule type" value="Genomic_DNA"/>
</dbReference>
<dbReference type="InterPro" id="IPR015815">
    <property type="entry name" value="HIBADH-related"/>
</dbReference>
<accession>A0ABS4Q1C6</accession>
<evidence type="ECO:0000259" key="4">
    <source>
        <dbReference type="Pfam" id="PF21761"/>
    </source>
</evidence>
<sequence length="268" mass="27916">MTMTVLGLGAMGQALATAFVKAGLPTTVWNRSAHKAEALAGLGAVRAETVADAVREADLVVVCVLDYAAVREVLEPVAEQLSGRVLLNVTNGTAADARRLAEWASAHGVSYVDGGIMAIPQGIGRPESVILYSGSREAFDRWAVPLGAWGTGKFLGTDPGLAALHDLALLGAMYGMFAGAFHATAMAGTEGVPAERFTEDLLVPWLHSMVDVLPMLAGNTSVSEERRLVERVALTNIVSTSAAQGVPEHLIAPLRSLLDAHAEPAATA</sequence>
<dbReference type="Gene3D" id="1.10.1040.10">
    <property type="entry name" value="N-(1-d-carboxylethyl)-l-norvaline Dehydrogenase, domain 2"/>
    <property type="match status" value="1"/>
</dbReference>
<dbReference type="Proteomes" id="UP000741013">
    <property type="component" value="Unassembled WGS sequence"/>
</dbReference>
<dbReference type="InterPro" id="IPR006115">
    <property type="entry name" value="6PGDH_NADP-bd"/>
</dbReference>
<reference evidence="5 6" key="1">
    <citation type="submission" date="2021-03" db="EMBL/GenBank/DDBJ databases">
        <title>Sequencing the genomes of 1000 actinobacteria strains.</title>
        <authorList>
            <person name="Klenk H.-P."/>
        </authorList>
    </citation>
    <scope>NUCLEOTIDE SEQUENCE [LARGE SCALE GENOMIC DNA]</scope>
    <source>
        <strain evidence="5 6">DSM 45510</strain>
    </source>
</reference>
<dbReference type="SUPFAM" id="SSF51735">
    <property type="entry name" value="NAD(P)-binding Rossmann-fold domains"/>
    <property type="match status" value="1"/>
</dbReference>